<evidence type="ECO:0000256" key="14">
    <source>
        <dbReference type="SAM" id="MobiDB-lite"/>
    </source>
</evidence>
<comment type="cofactor">
    <cofactor evidence="10">
        <name>pyruvate</name>
        <dbReference type="ChEBI" id="CHEBI:15361"/>
    </cofactor>
    <text evidence="10">Binds 1 pyruvoyl group covalently per subunit.</text>
</comment>
<evidence type="ECO:0000256" key="2">
    <source>
        <dbReference type="ARBA" id="ARBA00022655"/>
    </source>
</evidence>
<dbReference type="EMBL" id="JEME01001450">
    <property type="protein sequence ID" value="KYG07097.1"/>
    <property type="molecule type" value="Genomic_DNA"/>
</dbReference>
<dbReference type="HAMAP" id="MF_00446">
    <property type="entry name" value="PanD"/>
    <property type="match status" value="1"/>
</dbReference>
<keyword evidence="6" id="KW-0456">Lyase</keyword>
<evidence type="ECO:0000256" key="4">
    <source>
        <dbReference type="ARBA" id="ARBA00022813"/>
    </source>
</evidence>
<evidence type="ECO:0000256" key="13">
    <source>
        <dbReference type="PIRSR" id="PIRSR006246-5"/>
    </source>
</evidence>
<keyword evidence="1" id="KW-0963">Cytoplasm</keyword>
<dbReference type="Gene3D" id="2.40.40.20">
    <property type="match status" value="1"/>
</dbReference>
<dbReference type="PIRSF" id="PIRSF006246">
    <property type="entry name" value="Asp_decarbox"/>
    <property type="match status" value="1"/>
</dbReference>
<evidence type="ECO:0000256" key="12">
    <source>
        <dbReference type="PIRSR" id="PIRSR006246-3"/>
    </source>
</evidence>
<dbReference type="CDD" id="cd06919">
    <property type="entry name" value="Asp_decarbox"/>
    <property type="match status" value="1"/>
</dbReference>
<accession>A0A150TR86</accession>
<evidence type="ECO:0000256" key="8">
    <source>
        <dbReference type="ARBA" id="ARBA00023317"/>
    </source>
</evidence>
<dbReference type="EC" id="4.1.1.11" evidence="9"/>
<keyword evidence="4" id="KW-0068">Autocatalytic cleavage</keyword>
<gene>
    <name evidence="15" type="ORF">BE21_31085</name>
</gene>
<evidence type="ECO:0000256" key="11">
    <source>
        <dbReference type="PIRSR" id="PIRSR006246-2"/>
    </source>
</evidence>
<feature type="binding site" evidence="11">
    <location>
        <position position="57"/>
    </location>
    <ligand>
        <name>substrate</name>
    </ligand>
</feature>
<dbReference type="InterPro" id="IPR009010">
    <property type="entry name" value="Asp_de-COase-like_dom_sf"/>
</dbReference>
<comment type="PTM">
    <text evidence="12">Is synthesized initially as an inactive proenzyme, which is activated by self-cleavage at a specific serine bond to produce a beta-subunit with a hydroxyl group at its C-terminus and an alpha-subunit with a pyruvoyl group at its N-terminus.</text>
</comment>
<dbReference type="PANTHER" id="PTHR21012:SF0">
    <property type="entry name" value="ASPARTATE 1-DECARBOXYLASE"/>
    <property type="match status" value="1"/>
</dbReference>
<feature type="active site" description="Schiff-base intermediate with substrate; via pyruvic acid" evidence="10">
    <location>
        <position position="25"/>
    </location>
</feature>
<dbReference type="PANTHER" id="PTHR21012">
    <property type="entry name" value="ASPARTATE 1-DECARBOXYLASE"/>
    <property type="match status" value="1"/>
</dbReference>
<feature type="chain" id="PRO_5036526374" description="Aspartate 1-decarboxylase beta chain" evidence="13">
    <location>
        <begin position="1"/>
        <end position="24"/>
    </location>
</feature>
<evidence type="ECO:0000313" key="15">
    <source>
        <dbReference type="EMBL" id="KYG07097.1"/>
    </source>
</evidence>
<keyword evidence="2" id="KW-0566">Pantothenate biosynthesis</keyword>
<keyword evidence="7 10" id="KW-0704">Schiff base</keyword>
<feature type="chain" id="PRO_5036526373" description="Aspartate 1-decarboxylase alpha chain" evidence="13">
    <location>
        <begin position="25"/>
        <end position="130"/>
    </location>
</feature>
<evidence type="ECO:0000256" key="9">
    <source>
        <dbReference type="NCBIfam" id="TIGR00223"/>
    </source>
</evidence>
<feature type="non-terminal residue" evidence="15">
    <location>
        <position position="130"/>
    </location>
</feature>
<evidence type="ECO:0000256" key="5">
    <source>
        <dbReference type="ARBA" id="ARBA00023145"/>
    </source>
</evidence>
<dbReference type="GO" id="GO:0005829">
    <property type="term" value="C:cytosol"/>
    <property type="evidence" value="ECO:0007669"/>
    <property type="project" value="TreeGrafter"/>
</dbReference>
<comment type="caution">
    <text evidence="15">The sequence shown here is derived from an EMBL/GenBank/DDBJ whole genome shotgun (WGS) entry which is preliminary data.</text>
</comment>
<evidence type="ECO:0000256" key="6">
    <source>
        <dbReference type="ARBA" id="ARBA00023239"/>
    </source>
</evidence>
<dbReference type="GO" id="GO:0015940">
    <property type="term" value="P:pantothenate biosynthetic process"/>
    <property type="evidence" value="ECO:0007669"/>
    <property type="project" value="UniProtKB-UniRule"/>
</dbReference>
<feature type="compositionally biased region" description="Pro residues" evidence="14">
    <location>
        <begin position="120"/>
        <end position="130"/>
    </location>
</feature>
<dbReference type="SUPFAM" id="SSF50692">
    <property type="entry name" value="ADC-like"/>
    <property type="match status" value="1"/>
</dbReference>
<feature type="active site" description="Proton donor" evidence="10">
    <location>
        <position position="58"/>
    </location>
</feature>
<proteinExistence type="inferred from homology"/>
<evidence type="ECO:0000256" key="3">
    <source>
        <dbReference type="ARBA" id="ARBA00022793"/>
    </source>
</evidence>
<feature type="region of interest" description="Disordered" evidence="14">
    <location>
        <begin position="102"/>
        <end position="130"/>
    </location>
</feature>
<evidence type="ECO:0000256" key="10">
    <source>
        <dbReference type="PIRSR" id="PIRSR006246-1"/>
    </source>
</evidence>
<sequence length="130" mass="13990">MNRRMFKSKIHRATVTHADLHYEGSVTIDVDLLEAADILPYEAVDIWNVTRGSRLTTYALAGARGSGVVCINGAAAHLNQPGDLVIIATFADMDEAEARRHAPRVLRVDGQNRPLADQPPEAPGPLAPAA</sequence>
<name>A0A150TR86_SORCE</name>
<dbReference type="GO" id="GO:0004068">
    <property type="term" value="F:aspartate 1-decarboxylase activity"/>
    <property type="evidence" value="ECO:0007669"/>
    <property type="project" value="UniProtKB-UniRule"/>
</dbReference>
<evidence type="ECO:0000313" key="16">
    <source>
        <dbReference type="Proteomes" id="UP000075502"/>
    </source>
</evidence>
<dbReference type="GO" id="GO:0006523">
    <property type="term" value="P:alanine biosynthetic process"/>
    <property type="evidence" value="ECO:0007669"/>
    <property type="project" value="InterPro"/>
</dbReference>
<evidence type="ECO:0000256" key="1">
    <source>
        <dbReference type="ARBA" id="ARBA00022490"/>
    </source>
</evidence>
<dbReference type="Proteomes" id="UP000075502">
    <property type="component" value="Unassembled WGS sequence"/>
</dbReference>
<keyword evidence="3" id="KW-0210">Decarboxylase</keyword>
<evidence type="ECO:0000256" key="7">
    <source>
        <dbReference type="ARBA" id="ARBA00023270"/>
    </source>
</evidence>
<dbReference type="AlphaFoldDB" id="A0A150TR86"/>
<reference evidence="15 16" key="1">
    <citation type="submission" date="2014-02" db="EMBL/GenBank/DDBJ databases">
        <title>The small core and large imbalanced accessory genome model reveals a collaborative survival strategy of Sorangium cellulosum strains in nature.</title>
        <authorList>
            <person name="Han K."/>
            <person name="Peng R."/>
            <person name="Blom J."/>
            <person name="Li Y.-Z."/>
        </authorList>
    </citation>
    <scope>NUCLEOTIDE SEQUENCE [LARGE SCALE GENOMIC DNA]</scope>
    <source>
        <strain evidence="15 16">So0007-03</strain>
    </source>
</reference>
<dbReference type="NCBIfam" id="TIGR00223">
    <property type="entry name" value="panD"/>
    <property type="match status" value="1"/>
</dbReference>
<protein>
    <recommendedName>
        <fullName evidence="9">Aspartate 1-decarboxylase</fullName>
        <ecNumber evidence="9">4.1.1.11</ecNumber>
    </recommendedName>
</protein>
<dbReference type="Pfam" id="PF02261">
    <property type="entry name" value="Asp_decarbox"/>
    <property type="match status" value="1"/>
</dbReference>
<dbReference type="InterPro" id="IPR003190">
    <property type="entry name" value="Asp_decarbox"/>
</dbReference>
<organism evidence="15 16">
    <name type="scientific">Sorangium cellulosum</name>
    <name type="common">Polyangium cellulosum</name>
    <dbReference type="NCBI Taxonomy" id="56"/>
    <lineage>
        <taxon>Bacteria</taxon>
        <taxon>Pseudomonadati</taxon>
        <taxon>Myxococcota</taxon>
        <taxon>Polyangia</taxon>
        <taxon>Polyangiales</taxon>
        <taxon>Polyangiaceae</taxon>
        <taxon>Sorangium</taxon>
    </lineage>
</organism>
<keyword evidence="8 10" id="KW-0670">Pyruvate</keyword>
<feature type="modified residue" description="Pyruvic acid (Ser)" evidence="12">
    <location>
        <position position="25"/>
    </location>
</feature>
<feature type="binding site" evidence="11">
    <location>
        <begin position="73"/>
        <end position="75"/>
    </location>
    <ligand>
        <name>substrate</name>
    </ligand>
</feature>
<keyword evidence="5" id="KW-0865">Zymogen</keyword>